<sequence length="84" mass="9578">MSEEFERLKEALRRAPTPEARKEAAEALRRYLASKGGQQSKPTLVTLRRGGGKTNAIPLDQLPDEMIRNPEVYERVKKIITRES</sequence>
<accession>A0A6M3LSZ7</accession>
<dbReference type="EMBL" id="MT143853">
    <property type="protein sequence ID" value="QJB03617.1"/>
    <property type="molecule type" value="Genomic_DNA"/>
</dbReference>
<evidence type="ECO:0000313" key="2">
    <source>
        <dbReference type="EMBL" id="QJA98400.1"/>
    </source>
</evidence>
<evidence type="ECO:0000256" key="1">
    <source>
        <dbReference type="SAM" id="MobiDB-lite"/>
    </source>
</evidence>
<name>A0A6M3LSZ7_9ZZZZ</name>
<reference evidence="2" key="1">
    <citation type="submission" date="2020-03" db="EMBL/GenBank/DDBJ databases">
        <title>The deep terrestrial virosphere.</title>
        <authorList>
            <person name="Holmfeldt K."/>
            <person name="Nilsson E."/>
            <person name="Simone D."/>
            <person name="Lopez-Fernandez M."/>
            <person name="Wu X."/>
            <person name="de Brujin I."/>
            <person name="Lundin D."/>
            <person name="Andersson A."/>
            <person name="Bertilsson S."/>
            <person name="Dopson M."/>
        </authorList>
    </citation>
    <scope>NUCLEOTIDE SEQUENCE</scope>
    <source>
        <strain evidence="2">MM171A01843</strain>
        <strain evidence="3">MM171B00601</strain>
    </source>
</reference>
<dbReference type="AlphaFoldDB" id="A0A6M3LSZ7"/>
<feature type="compositionally biased region" description="Basic and acidic residues" evidence="1">
    <location>
        <begin position="19"/>
        <end position="29"/>
    </location>
</feature>
<protein>
    <submittedName>
        <fullName evidence="2">Uncharacterized protein</fullName>
    </submittedName>
</protein>
<feature type="region of interest" description="Disordered" evidence="1">
    <location>
        <begin position="1"/>
        <end position="59"/>
    </location>
</feature>
<proteinExistence type="predicted"/>
<organism evidence="2">
    <name type="scientific">viral metagenome</name>
    <dbReference type="NCBI Taxonomy" id="1070528"/>
    <lineage>
        <taxon>unclassified sequences</taxon>
        <taxon>metagenomes</taxon>
        <taxon>organismal metagenomes</taxon>
    </lineage>
</organism>
<feature type="compositionally biased region" description="Basic and acidic residues" evidence="1">
    <location>
        <begin position="1"/>
        <end position="13"/>
    </location>
</feature>
<gene>
    <name evidence="2" type="ORF">MM171A01843_0007</name>
    <name evidence="3" type="ORF">MM171B00601_0020</name>
</gene>
<dbReference type="EMBL" id="MT143577">
    <property type="protein sequence ID" value="QJA98400.1"/>
    <property type="molecule type" value="Genomic_DNA"/>
</dbReference>
<evidence type="ECO:0000313" key="3">
    <source>
        <dbReference type="EMBL" id="QJB03617.1"/>
    </source>
</evidence>